<accession>A0ABQ6PPQ1</accession>
<feature type="transmembrane region" description="Helical" evidence="6">
    <location>
        <begin position="20"/>
        <end position="44"/>
    </location>
</feature>
<organism evidence="8 9">
    <name type="scientific">Algoriphagus confluentis</name>
    <dbReference type="NCBI Taxonomy" id="1697556"/>
    <lineage>
        <taxon>Bacteria</taxon>
        <taxon>Pseudomonadati</taxon>
        <taxon>Bacteroidota</taxon>
        <taxon>Cytophagia</taxon>
        <taxon>Cytophagales</taxon>
        <taxon>Cyclobacteriaceae</taxon>
        <taxon>Algoriphagus</taxon>
    </lineage>
</organism>
<reference evidence="8 9" key="1">
    <citation type="submission" date="2023-08" db="EMBL/GenBank/DDBJ databases">
        <title>Draft genome sequence of Algoriphagus confluentis.</title>
        <authorList>
            <person name="Takatani N."/>
            <person name="Hosokawa M."/>
            <person name="Sawabe T."/>
        </authorList>
    </citation>
    <scope>NUCLEOTIDE SEQUENCE [LARGE SCALE GENOMIC DNA]</scope>
    <source>
        <strain evidence="8 9">NBRC 111222</strain>
    </source>
</reference>
<dbReference type="Pfam" id="PF09335">
    <property type="entry name" value="VTT_dom"/>
    <property type="match status" value="1"/>
</dbReference>
<dbReference type="PANTHER" id="PTHR12677">
    <property type="entry name" value="GOLGI APPARATUS MEMBRANE PROTEIN TVP38-RELATED"/>
    <property type="match status" value="1"/>
</dbReference>
<protein>
    <recommendedName>
        <fullName evidence="6">TVP38/TMEM64 family membrane protein</fullName>
    </recommendedName>
</protein>
<dbReference type="InterPro" id="IPR015414">
    <property type="entry name" value="TMEM64"/>
</dbReference>
<dbReference type="PANTHER" id="PTHR12677:SF59">
    <property type="entry name" value="GOLGI APPARATUS MEMBRANE PROTEIN TVP38-RELATED"/>
    <property type="match status" value="1"/>
</dbReference>
<keyword evidence="3 6" id="KW-0812">Transmembrane</keyword>
<dbReference type="Proteomes" id="UP001338309">
    <property type="component" value="Unassembled WGS sequence"/>
</dbReference>
<dbReference type="EMBL" id="BTPD01000005">
    <property type="protein sequence ID" value="GMQ29275.1"/>
    <property type="molecule type" value="Genomic_DNA"/>
</dbReference>
<feature type="transmembrane region" description="Helical" evidence="6">
    <location>
        <begin position="141"/>
        <end position="163"/>
    </location>
</feature>
<proteinExistence type="inferred from homology"/>
<feature type="transmembrane region" description="Helical" evidence="6">
    <location>
        <begin position="170"/>
        <end position="192"/>
    </location>
</feature>
<feature type="domain" description="VTT" evidence="7">
    <location>
        <begin position="73"/>
        <end position="188"/>
    </location>
</feature>
<gene>
    <name evidence="8" type="ORF">Aconfl_19180</name>
</gene>
<evidence type="ECO:0000256" key="6">
    <source>
        <dbReference type="RuleBase" id="RU366058"/>
    </source>
</evidence>
<comment type="similarity">
    <text evidence="6">Belongs to the TVP38/TMEM64 family.</text>
</comment>
<comment type="caution">
    <text evidence="8">The sequence shown here is derived from an EMBL/GenBank/DDBJ whole genome shotgun (WGS) entry which is preliminary data.</text>
</comment>
<feature type="transmembrane region" description="Helical" evidence="6">
    <location>
        <begin position="85"/>
        <end position="108"/>
    </location>
</feature>
<keyword evidence="5 6" id="KW-0472">Membrane</keyword>
<feature type="transmembrane region" description="Helical" evidence="6">
    <location>
        <begin position="56"/>
        <end position="73"/>
    </location>
</feature>
<feature type="transmembrane region" description="Helical" evidence="6">
    <location>
        <begin position="204"/>
        <end position="223"/>
    </location>
</feature>
<keyword evidence="4 6" id="KW-1133">Transmembrane helix</keyword>
<sequence length="231" mass="25672">MTKKASIFKVLERYFKTHPLAVIGWVWVSIVPAIGSLILLSRYFLLEEIELTSPGIQLLVFAGISLVLGLALLPTTLTAIAVGFFWGWIGFPALVGGYILANLIGYGLGKLLNEDFMEILYSQQPKLEREIENRLNHPSSLIFFIRLSPVVPFAISNFVFASLKIPLRKVILFGIPGMLPRTFIAFATGLIANSFLGARESMNHPLQIVIVLALVIISIWGIYRTWTKAKA</sequence>
<keyword evidence="9" id="KW-1185">Reference proteome</keyword>
<keyword evidence="2 6" id="KW-1003">Cell membrane</keyword>
<comment type="subcellular location">
    <subcellularLocation>
        <location evidence="1 6">Cell membrane</location>
        <topology evidence="1 6">Multi-pass membrane protein</topology>
    </subcellularLocation>
</comment>
<name>A0ABQ6PPQ1_9BACT</name>
<dbReference type="RefSeq" id="WP_338223992.1">
    <property type="nucleotide sequence ID" value="NZ_BTPD01000005.1"/>
</dbReference>
<evidence type="ECO:0000313" key="8">
    <source>
        <dbReference type="EMBL" id="GMQ29275.1"/>
    </source>
</evidence>
<evidence type="ECO:0000256" key="2">
    <source>
        <dbReference type="ARBA" id="ARBA00022475"/>
    </source>
</evidence>
<evidence type="ECO:0000259" key="7">
    <source>
        <dbReference type="Pfam" id="PF09335"/>
    </source>
</evidence>
<dbReference type="InterPro" id="IPR032816">
    <property type="entry name" value="VTT_dom"/>
</dbReference>
<evidence type="ECO:0000256" key="4">
    <source>
        <dbReference type="ARBA" id="ARBA00022989"/>
    </source>
</evidence>
<evidence type="ECO:0000256" key="1">
    <source>
        <dbReference type="ARBA" id="ARBA00004651"/>
    </source>
</evidence>
<evidence type="ECO:0000256" key="5">
    <source>
        <dbReference type="ARBA" id="ARBA00023136"/>
    </source>
</evidence>
<evidence type="ECO:0000313" key="9">
    <source>
        <dbReference type="Proteomes" id="UP001338309"/>
    </source>
</evidence>
<evidence type="ECO:0000256" key="3">
    <source>
        <dbReference type="ARBA" id="ARBA00022692"/>
    </source>
</evidence>